<feature type="region of interest" description="Disordered" evidence="1">
    <location>
        <begin position="216"/>
        <end position="242"/>
    </location>
</feature>
<evidence type="ECO:0000313" key="2">
    <source>
        <dbReference type="EMBL" id="KAG8390626.1"/>
    </source>
</evidence>
<sequence>MLVKEGETLHSQDMQDTIDELEDDVLSLCDLPLYSDQSVELEEDLSLESHGSTFSSSENDYFEFFSGDLNSSAVTTTAATTTTGFQQENIIFCGKLIRYKQPGTSENDSSRLLKAKKQSNDKKKRCYCLFKWIFSSKNGKRCTNLMHKKDHDIVQSSMYKSPKKTYSTNEHGIVKECAFPLHKMSILTSSSSRKAKWYLFLFGISRVSTEVDLRDIKSTRSRSQSSSTPPPPPPMFRFQNWEDKDNGGRKRGWGLWSGLIRVLSCGGSHH</sequence>
<dbReference type="PANTHER" id="PTHR34130">
    <property type="entry name" value="OS08G0243800 PROTEIN"/>
    <property type="match status" value="1"/>
</dbReference>
<gene>
    <name evidence="2" type="ORF">BUALT_Bualt01G0103000</name>
</gene>
<keyword evidence="3" id="KW-1185">Reference proteome</keyword>
<accession>A0AAV6Y603</accession>
<comment type="caution">
    <text evidence="2">The sequence shown here is derived from an EMBL/GenBank/DDBJ whole genome shotgun (WGS) entry which is preliminary data.</text>
</comment>
<reference evidence="2" key="1">
    <citation type="submission" date="2019-10" db="EMBL/GenBank/DDBJ databases">
        <authorList>
            <person name="Zhang R."/>
            <person name="Pan Y."/>
            <person name="Wang J."/>
            <person name="Ma R."/>
            <person name="Yu S."/>
        </authorList>
    </citation>
    <scope>NUCLEOTIDE SEQUENCE</scope>
    <source>
        <strain evidence="2">LA-IB0</strain>
        <tissue evidence="2">Leaf</tissue>
    </source>
</reference>
<name>A0AAV6Y603_9LAMI</name>
<evidence type="ECO:0000313" key="3">
    <source>
        <dbReference type="Proteomes" id="UP000826271"/>
    </source>
</evidence>
<proteinExistence type="predicted"/>
<dbReference type="AlphaFoldDB" id="A0AAV6Y603"/>
<organism evidence="2 3">
    <name type="scientific">Buddleja alternifolia</name>
    <dbReference type="NCBI Taxonomy" id="168488"/>
    <lineage>
        <taxon>Eukaryota</taxon>
        <taxon>Viridiplantae</taxon>
        <taxon>Streptophyta</taxon>
        <taxon>Embryophyta</taxon>
        <taxon>Tracheophyta</taxon>
        <taxon>Spermatophyta</taxon>
        <taxon>Magnoliopsida</taxon>
        <taxon>eudicotyledons</taxon>
        <taxon>Gunneridae</taxon>
        <taxon>Pentapetalae</taxon>
        <taxon>asterids</taxon>
        <taxon>lamiids</taxon>
        <taxon>Lamiales</taxon>
        <taxon>Scrophulariaceae</taxon>
        <taxon>Buddlejeae</taxon>
        <taxon>Buddleja</taxon>
    </lineage>
</organism>
<protein>
    <submittedName>
        <fullName evidence="2">Uncharacterized protein</fullName>
    </submittedName>
</protein>
<dbReference type="PANTHER" id="PTHR34130:SF3">
    <property type="entry name" value="DUF1645 FAMILY PROTEIN"/>
    <property type="match status" value="1"/>
</dbReference>
<evidence type="ECO:0000256" key="1">
    <source>
        <dbReference type="SAM" id="MobiDB-lite"/>
    </source>
</evidence>
<dbReference type="Proteomes" id="UP000826271">
    <property type="component" value="Unassembled WGS sequence"/>
</dbReference>
<dbReference type="EMBL" id="WHWC01000001">
    <property type="protein sequence ID" value="KAG8390626.1"/>
    <property type="molecule type" value="Genomic_DNA"/>
</dbReference>